<proteinExistence type="predicted"/>
<protein>
    <submittedName>
        <fullName evidence="1">Uncharacterized protein</fullName>
    </submittedName>
</protein>
<comment type="caution">
    <text evidence="1">The sequence shown here is derived from an EMBL/GenBank/DDBJ whole genome shotgun (WGS) entry which is preliminary data.</text>
</comment>
<dbReference type="EMBL" id="RBQE01000531">
    <property type="protein sequence ID" value="RMO97865.1"/>
    <property type="molecule type" value="Genomic_DNA"/>
</dbReference>
<name>A0A3M3ZUR3_9PSED</name>
<sequence length="363" mass="41046">MDDSSLTGNKWLMRLTLTCMQCLRENGRPGGASKIEVRDDGCYTAVCLAGHKTLTILQQHKFEVLFEIGANAILDGYHREAVSSFTSSLERFYEYAIRILLEKNDLSDGLFQTVWKSVSNMSERQLGAFIFLWANHFKENPLLLPASLITFRNEVIHKGKIPSQEEALKYGNAVLNVLRPKIKIINETLSEHVKNANFRTVAESAMKADASLKIQTMCIGVILNQDSNMESEGKSLEEHLILVDRTRIQFDNLQEYFNQMLSREGTIMSLGEIHDFLVRKFPELIAKKCKAPDGWSFFLGPIKQGQDSNCIVRALEHSDGGTQFELSVSSRLEGTKKTSIFSGSEEALRQVVDAQLRIYRDQL</sequence>
<dbReference type="Proteomes" id="UP000281604">
    <property type="component" value="Unassembled WGS sequence"/>
</dbReference>
<accession>A0A3M3ZUR3</accession>
<dbReference type="AlphaFoldDB" id="A0A3M3ZUR3"/>
<evidence type="ECO:0000313" key="1">
    <source>
        <dbReference type="EMBL" id="RMO97865.1"/>
    </source>
</evidence>
<evidence type="ECO:0000313" key="2">
    <source>
        <dbReference type="Proteomes" id="UP000281604"/>
    </source>
</evidence>
<gene>
    <name evidence="1" type="ORF">ALQ30_00213</name>
</gene>
<organism evidence="1 2">
    <name type="scientific">Pseudomonas syringae pv. persicae</name>
    <dbReference type="NCBI Taxonomy" id="237306"/>
    <lineage>
        <taxon>Bacteria</taxon>
        <taxon>Pseudomonadati</taxon>
        <taxon>Pseudomonadota</taxon>
        <taxon>Gammaproteobacteria</taxon>
        <taxon>Pseudomonadales</taxon>
        <taxon>Pseudomonadaceae</taxon>
        <taxon>Pseudomonas</taxon>
    </lineage>
</organism>
<reference evidence="1 2" key="1">
    <citation type="submission" date="2018-08" db="EMBL/GenBank/DDBJ databases">
        <title>Recombination of ecologically and evolutionarily significant loci maintains genetic cohesion in the Pseudomonas syringae species complex.</title>
        <authorList>
            <person name="Dillon M."/>
            <person name="Thakur S."/>
            <person name="Almeida R.N.D."/>
            <person name="Weir B.S."/>
            <person name="Guttman D.S."/>
        </authorList>
    </citation>
    <scope>NUCLEOTIDE SEQUENCE [LARGE SCALE GENOMIC DNA]</scope>
    <source>
        <strain evidence="1 2">ICMP 3706</strain>
    </source>
</reference>